<gene>
    <name evidence="1" type="ORF">KQ657_000343</name>
</gene>
<comment type="caution">
    <text evidence="1">The sequence shown here is derived from an EMBL/GenBank/DDBJ whole genome shotgun (WGS) entry which is preliminary data.</text>
</comment>
<name>A0A9P7VA60_9ASCO</name>
<dbReference type="OrthoDB" id="4082869at2759"/>
<organism evidence="1 2">
    <name type="scientific">Scheffersomyces spartinae</name>
    <dbReference type="NCBI Taxonomy" id="45513"/>
    <lineage>
        <taxon>Eukaryota</taxon>
        <taxon>Fungi</taxon>
        <taxon>Dikarya</taxon>
        <taxon>Ascomycota</taxon>
        <taxon>Saccharomycotina</taxon>
        <taxon>Pichiomycetes</taxon>
        <taxon>Debaryomycetaceae</taxon>
        <taxon>Scheffersomyces</taxon>
    </lineage>
</organism>
<dbReference type="RefSeq" id="XP_043049206.1">
    <property type="nucleotide sequence ID" value="XM_043191194.1"/>
</dbReference>
<accession>A0A9P7VA60</accession>
<evidence type="ECO:0000313" key="2">
    <source>
        <dbReference type="Proteomes" id="UP000790833"/>
    </source>
</evidence>
<reference evidence="1" key="1">
    <citation type="submission" date="2021-03" db="EMBL/GenBank/DDBJ databases">
        <authorList>
            <person name="Palmer J.M."/>
        </authorList>
    </citation>
    <scope>NUCLEOTIDE SEQUENCE</scope>
    <source>
        <strain evidence="1">ARV_011</strain>
    </source>
</reference>
<proteinExistence type="predicted"/>
<dbReference type="GeneID" id="66113717"/>
<keyword evidence="2" id="KW-1185">Reference proteome</keyword>
<dbReference type="SUPFAM" id="SSF50249">
    <property type="entry name" value="Nucleic acid-binding proteins"/>
    <property type="match status" value="1"/>
</dbReference>
<dbReference type="EMBL" id="JAHMUF010000010">
    <property type="protein sequence ID" value="KAG7193658.1"/>
    <property type="molecule type" value="Genomic_DNA"/>
</dbReference>
<evidence type="ECO:0000313" key="1">
    <source>
        <dbReference type="EMBL" id="KAG7193658.1"/>
    </source>
</evidence>
<protein>
    <submittedName>
        <fullName evidence="1">Uncharacterized protein</fullName>
    </submittedName>
</protein>
<dbReference type="Proteomes" id="UP000790833">
    <property type="component" value="Unassembled WGS sequence"/>
</dbReference>
<dbReference type="InterPro" id="IPR012340">
    <property type="entry name" value="NA-bd_OB-fold"/>
</dbReference>
<dbReference type="AlphaFoldDB" id="A0A9P7VA60"/>
<sequence length="407" mass="47282">MPIVGRPAQIQDLPLNSIDDQVPCAVYCLLLSMSPINAQFYQMRVTDFTKHPYLKTQYDERILSEYFIDKDRIASIDIHKSKWRSAVNAAREQFSGDFEQPVDSVKLINELVFCKLTLKSKSYNNVLEPRVMYIEFVGRNCNEDNYLKLLDSVLSDLPFSFVMSQRDKFKQRFPPSILAKWESIIESRERSLRSVTQLESQVKVEAGDTSRSLAIEFSDLEVSDEELNIVENQWRPKRRHSNPIYPLKRINGPKNNKVTEQISILNLKRLEECEVNGHYFLINGQIVETFPQNWSYVCVKSYVGVNSTYEFSDPMLREVELIIADKEGFFLNIWLDKNQLLSLFGKLVEVIFCEASKTVPMLFKDHEFEVVRCRRKIGNSLVPTWTFTDPCLKQLRNEIIGISDEGT</sequence>
<dbReference type="Gene3D" id="2.40.50.140">
    <property type="entry name" value="Nucleic acid-binding proteins"/>
    <property type="match status" value="1"/>
</dbReference>